<reference evidence="1" key="1">
    <citation type="submission" date="2017-04" db="EMBL/GenBank/DDBJ databases">
        <title>Unveiling RNA virosphere associated with marine microorganisms.</title>
        <authorList>
            <person name="Urayama S."/>
            <person name="Takaki Y."/>
            <person name="Nishi S."/>
            <person name="Yoshida Y."/>
            <person name="Deguchi S."/>
            <person name="Takai K."/>
            <person name="Nunoura T."/>
        </authorList>
    </citation>
    <scope>NUCLEOTIDE SEQUENCE</scope>
</reference>
<organism evidence="1">
    <name type="scientific">viral metagenome</name>
    <dbReference type="NCBI Taxonomy" id="1070528"/>
    <lineage>
        <taxon>unclassified sequences</taxon>
        <taxon>metagenomes</taxon>
        <taxon>organismal metagenomes</taxon>
    </lineage>
</organism>
<dbReference type="AlphaFoldDB" id="A0A2V0RA46"/>
<dbReference type="EMBL" id="BDQA01000595">
    <property type="protein sequence ID" value="GBH22071.1"/>
    <property type="molecule type" value="Genomic_RNA"/>
</dbReference>
<sequence>MPKRSTPAMPTGSLSIEETRSDITSLVLRFEKNGDVVSQLEVEVKENGKVELLLKGVNFDWSEPLADATASLTINEIQQPVIEEGSPEKKPRKEEEILEDVLATCENLLADEVMEKLDAPSRRDSFQAALDALPRIHTPRPLSTTDTSLAPSECEGYTFNEYIRTSIAGKRYKLKLRKDGGITCDLTGVLTGNPNSKHVKRNVFITKSKNSLGEISMIVLSKARPKASMPIDALPSGIDLAIGNGKASYGSNPTGAALGYTNEEMDMLKTIREAVVLYYAP</sequence>
<evidence type="ECO:0000313" key="1">
    <source>
        <dbReference type="EMBL" id="GBH22071.1"/>
    </source>
</evidence>
<name>A0A2V0RA46_9ZZZZ</name>
<comment type="caution">
    <text evidence="1">The sequence shown here is derived from an EMBL/GenBank/DDBJ whole genome shotgun (WGS) entry which is preliminary data.</text>
</comment>
<proteinExistence type="predicted"/>
<accession>A0A2V0RA46</accession>
<protein>
    <submittedName>
        <fullName evidence="1">Uncharacterized protein</fullName>
    </submittedName>
</protein>